<evidence type="ECO:0000256" key="6">
    <source>
        <dbReference type="ARBA" id="ARBA00023136"/>
    </source>
</evidence>
<evidence type="ECO:0000256" key="5">
    <source>
        <dbReference type="ARBA" id="ARBA00022989"/>
    </source>
</evidence>
<comment type="subcellular location">
    <subcellularLocation>
        <location evidence="1">Membrane</location>
        <topology evidence="1">Multi-pass membrane protein</topology>
    </subcellularLocation>
</comment>
<dbReference type="InterPro" id="IPR050925">
    <property type="entry name" value="Rhomboid_protease_S54"/>
</dbReference>
<evidence type="ECO:0000256" key="1">
    <source>
        <dbReference type="ARBA" id="ARBA00004141"/>
    </source>
</evidence>
<gene>
    <name evidence="9" type="ORF">EJ571_06640</name>
</gene>
<dbReference type="Proteomes" id="UP000295627">
    <property type="component" value="Unassembled WGS sequence"/>
</dbReference>
<feature type="transmembrane region" description="Helical" evidence="7">
    <location>
        <begin position="125"/>
        <end position="144"/>
    </location>
</feature>
<dbReference type="EMBL" id="RXLR01000011">
    <property type="protein sequence ID" value="TDH23416.1"/>
    <property type="molecule type" value="Genomic_DNA"/>
</dbReference>
<reference evidence="9 10" key="1">
    <citation type="journal article" date="2019" name="Sci. Rep.">
        <title>Extended insight into the Mycobacterium chelonae-abscessus complex through whole genome sequencing of Mycobacterium salmoniphilum outbreak and Mycobacterium salmoniphilum-like strains.</title>
        <authorList>
            <person name="Behra P.R.K."/>
            <person name="Das S."/>
            <person name="Pettersson B.M.F."/>
            <person name="Shirreff L."/>
            <person name="DuCote T."/>
            <person name="Jacobsson K.G."/>
            <person name="Ennis D.G."/>
            <person name="Kirsebom L.A."/>
        </authorList>
    </citation>
    <scope>NUCLEOTIDE SEQUENCE [LARGE SCALE GENOMIC DNA]</scope>
    <source>
        <strain evidence="9 10">DSM 45524</strain>
    </source>
</reference>
<organism evidence="9 10">
    <name type="scientific">Mycobacteroides franklinii</name>
    <dbReference type="NCBI Taxonomy" id="948102"/>
    <lineage>
        <taxon>Bacteria</taxon>
        <taxon>Bacillati</taxon>
        <taxon>Actinomycetota</taxon>
        <taxon>Actinomycetes</taxon>
        <taxon>Mycobacteriales</taxon>
        <taxon>Mycobacteriaceae</taxon>
        <taxon>Mycobacteroides</taxon>
    </lineage>
</organism>
<dbReference type="Pfam" id="PF01694">
    <property type="entry name" value="Rhomboid"/>
    <property type="match status" value="1"/>
</dbReference>
<dbReference type="GO" id="GO:0006508">
    <property type="term" value="P:proteolysis"/>
    <property type="evidence" value="ECO:0007669"/>
    <property type="project" value="UniProtKB-KW"/>
</dbReference>
<keyword evidence="5 7" id="KW-1133">Transmembrane helix</keyword>
<dbReference type="SUPFAM" id="SSF144091">
    <property type="entry name" value="Rhomboid-like"/>
    <property type="match status" value="1"/>
</dbReference>
<evidence type="ECO:0000256" key="3">
    <source>
        <dbReference type="ARBA" id="ARBA00022692"/>
    </source>
</evidence>
<evidence type="ECO:0000313" key="10">
    <source>
        <dbReference type="Proteomes" id="UP000295627"/>
    </source>
</evidence>
<evidence type="ECO:0000256" key="4">
    <source>
        <dbReference type="ARBA" id="ARBA00022801"/>
    </source>
</evidence>
<feature type="domain" description="Peptidase S54 rhomboid" evidence="8">
    <location>
        <begin position="115"/>
        <end position="245"/>
    </location>
</feature>
<feature type="transmembrane region" description="Helical" evidence="7">
    <location>
        <begin position="67"/>
        <end position="84"/>
    </location>
</feature>
<dbReference type="InterPro" id="IPR035952">
    <property type="entry name" value="Rhomboid-like_sf"/>
</dbReference>
<feature type="transmembrane region" description="Helical" evidence="7">
    <location>
        <begin position="206"/>
        <end position="225"/>
    </location>
</feature>
<feature type="transmembrane region" description="Helical" evidence="7">
    <location>
        <begin position="156"/>
        <end position="174"/>
    </location>
</feature>
<dbReference type="PANTHER" id="PTHR43731:SF14">
    <property type="entry name" value="PRESENILIN-ASSOCIATED RHOMBOID-LIKE PROTEIN, MITOCHONDRIAL"/>
    <property type="match status" value="1"/>
</dbReference>
<dbReference type="AlphaFoldDB" id="A0A4R5PDW8"/>
<protein>
    <submittedName>
        <fullName evidence="9">Rhomboid family intramembrane serine protease</fullName>
    </submittedName>
</protein>
<feature type="transmembrane region" description="Helical" evidence="7">
    <location>
        <begin position="180"/>
        <end position="199"/>
    </location>
</feature>
<keyword evidence="6 7" id="KW-0472">Membrane</keyword>
<dbReference type="GO" id="GO:0004252">
    <property type="term" value="F:serine-type endopeptidase activity"/>
    <property type="evidence" value="ECO:0007669"/>
    <property type="project" value="InterPro"/>
</dbReference>
<name>A0A4R5PDW8_9MYCO</name>
<dbReference type="PANTHER" id="PTHR43731">
    <property type="entry name" value="RHOMBOID PROTEASE"/>
    <property type="match status" value="1"/>
</dbReference>
<keyword evidence="3 7" id="KW-0812">Transmembrane</keyword>
<evidence type="ECO:0000259" key="8">
    <source>
        <dbReference type="Pfam" id="PF01694"/>
    </source>
</evidence>
<sequence>MAHPGQVPVYGCAWHPDRATAVRCVRCGRPVCPQCMRSAPVGQQCVECVQQGAKSVRQVKPLRQARAWVTWALIAVNVLVYAAVVGTSTTDETMSATSSPLFRDLVLYLPWVAQGELWRTVTAGFLHFGLMHIGVNMLSLALIGPGLEHAFGRQRYATIYGTALLGSSAIAMWFSPGSLVAGASGAIYGLLGAALVLYLRERLNPQTIIIVLVLNIGLSISLPGISLAGHMGGLLFGVLSAGALLYYREVCRGAGMPDLVQKPSTPWVLAAVVTALSGALIVARVLTYTG</sequence>
<comment type="caution">
    <text evidence="9">The sequence shown here is derived from an EMBL/GenBank/DDBJ whole genome shotgun (WGS) entry which is preliminary data.</text>
</comment>
<proteinExistence type="inferred from homology"/>
<keyword evidence="9" id="KW-0645">Protease</keyword>
<dbReference type="GO" id="GO:0016020">
    <property type="term" value="C:membrane"/>
    <property type="evidence" value="ECO:0007669"/>
    <property type="project" value="UniProtKB-SubCell"/>
</dbReference>
<feature type="transmembrane region" description="Helical" evidence="7">
    <location>
        <begin position="267"/>
        <end position="286"/>
    </location>
</feature>
<accession>A0A4R5PDW8</accession>
<evidence type="ECO:0000256" key="7">
    <source>
        <dbReference type="SAM" id="Phobius"/>
    </source>
</evidence>
<evidence type="ECO:0000256" key="2">
    <source>
        <dbReference type="ARBA" id="ARBA00009045"/>
    </source>
</evidence>
<evidence type="ECO:0000313" key="9">
    <source>
        <dbReference type="EMBL" id="TDH23416.1"/>
    </source>
</evidence>
<dbReference type="InterPro" id="IPR022764">
    <property type="entry name" value="Peptidase_S54_rhomboid_dom"/>
</dbReference>
<keyword evidence="4" id="KW-0378">Hydrolase</keyword>
<dbReference type="Gene3D" id="1.20.1540.10">
    <property type="entry name" value="Rhomboid-like"/>
    <property type="match status" value="1"/>
</dbReference>
<comment type="similarity">
    <text evidence="2">Belongs to the peptidase S54 family.</text>
</comment>